<keyword evidence="3" id="KW-1185">Reference proteome</keyword>
<dbReference type="RefSeq" id="WP_178733954.1">
    <property type="nucleotide sequence ID" value="NZ_JABUOH010000013.1"/>
</dbReference>
<dbReference type="EMBL" id="JABUOH010000013">
    <property type="protein sequence ID" value="NWN45553.1"/>
    <property type="molecule type" value="Genomic_DNA"/>
</dbReference>
<name>A0A851HIA3_9MOLU</name>
<proteinExistence type="predicted"/>
<protein>
    <submittedName>
        <fullName evidence="2">Uncharacterized protein</fullName>
    </submittedName>
</protein>
<evidence type="ECO:0000256" key="1">
    <source>
        <dbReference type="SAM" id="Phobius"/>
    </source>
</evidence>
<reference evidence="2 3" key="1">
    <citation type="submission" date="2020-06" db="EMBL/GenBank/DDBJ databases">
        <title>Draft genome sequence of Candidatus Phytoplasma pruni (X-disease group, subgroup 16SrIII-B) strain ChTDIII from Argentina.</title>
        <authorList>
            <person name="Fernandez F.D."/>
            <person name="Zuebert C."/>
            <person name="Huettel B."/>
            <person name="Kube M."/>
            <person name="Conci L.R."/>
        </authorList>
    </citation>
    <scope>NUCLEOTIDE SEQUENCE [LARGE SCALE GENOMIC DNA]</scope>
    <source>
        <strain evidence="2 3">ChTDIII</strain>
    </source>
</reference>
<organism evidence="2 3">
    <name type="scientific">Candidatus Phytoplasma pruni</name>
    <dbReference type="NCBI Taxonomy" id="479893"/>
    <lineage>
        <taxon>Bacteria</taxon>
        <taxon>Bacillati</taxon>
        <taxon>Mycoplasmatota</taxon>
        <taxon>Mollicutes</taxon>
        <taxon>Acholeplasmatales</taxon>
        <taxon>Acholeplasmataceae</taxon>
        <taxon>Candidatus Phytoplasma</taxon>
        <taxon>16SrIII (X-disease group)</taxon>
    </lineage>
</organism>
<keyword evidence="1" id="KW-0812">Transmembrane</keyword>
<evidence type="ECO:0000313" key="3">
    <source>
        <dbReference type="Proteomes" id="UP000568109"/>
    </source>
</evidence>
<feature type="transmembrane region" description="Helical" evidence="1">
    <location>
        <begin position="12"/>
        <end position="34"/>
    </location>
</feature>
<keyword evidence="1" id="KW-0472">Membrane</keyword>
<comment type="caution">
    <text evidence="2">The sequence shown here is derived from an EMBL/GenBank/DDBJ whole genome shotgun (WGS) entry which is preliminary data.</text>
</comment>
<evidence type="ECO:0000313" key="2">
    <source>
        <dbReference type="EMBL" id="NWN45553.1"/>
    </source>
</evidence>
<accession>A0A851HIA3</accession>
<keyword evidence="1" id="KW-1133">Transmembrane helix</keyword>
<dbReference type="Proteomes" id="UP000568109">
    <property type="component" value="Unassembled WGS sequence"/>
</dbReference>
<gene>
    <name evidence="2" type="ORF">HR065_00440</name>
</gene>
<dbReference type="AlphaFoldDB" id="A0A851HIA3"/>
<sequence length="174" mass="20153">MNLKKLIKSRPFIISTLLTSLMLLSLFIWCVLIHRITIEKPIKETLTKGEQKLSDEKDYLKALHQWKDQCDFKPHTKYTANEVREKLGRSDGKIYTNSQDYKGIVLKGIIIDDEIKPSADGSIQYKYKKGWFLDDWYFNDILVGTTDDAFLQSIYSYGYYSNTPPPQPPTTVSS</sequence>